<dbReference type="EMBL" id="AMFJ01036158">
    <property type="protein sequence ID" value="EKD24789.1"/>
    <property type="molecule type" value="Genomic_DNA"/>
</dbReference>
<comment type="caution">
    <text evidence="1">The sequence shown here is derived from an EMBL/GenBank/DDBJ whole genome shotgun (WGS) entry which is preliminary data.</text>
</comment>
<evidence type="ECO:0008006" key="2">
    <source>
        <dbReference type="Google" id="ProtNLM"/>
    </source>
</evidence>
<protein>
    <recommendedName>
        <fullName evidence="2">Nucleotidyl transferase AbiEii/AbiGii toxin family protein</fullName>
    </recommendedName>
</protein>
<evidence type="ECO:0000313" key="1">
    <source>
        <dbReference type="EMBL" id="EKD24789.1"/>
    </source>
</evidence>
<reference evidence="1" key="1">
    <citation type="journal article" date="2012" name="Science">
        <title>Fermentation, hydrogen, and sulfur metabolism in multiple uncultivated bacterial phyla.</title>
        <authorList>
            <person name="Wrighton K.C."/>
            <person name="Thomas B.C."/>
            <person name="Sharon I."/>
            <person name="Miller C.S."/>
            <person name="Castelle C.J."/>
            <person name="VerBerkmoes N.C."/>
            <person name="Wilkins M.J."/>
            <person name="Hettich R.L."/>
            <person name="Lipton M.S."/>
            <person name="Williams K.H."/>
            <person name="Long P.E."/>
            <person name="Banfield J.F."/>
        </authorList>
    </citation>
    <scope>NUCLEOTIDE SEQUENCE [LARGE SCALE GENOMIC DNA]</scope>
</reference>
<dbReference type="InterPro" id="IPR014942">
    <property type="entry name" value="AbiEii"/>
</dbReference>
<gene>
    <name evidence="1" type="ORF">ACD_80C00151G0004</name>
</gene>
<sequence length="257" mass="30774">MLNLEYIKSSYPPFLQSREKDILREYLQYKILDYIFSCPESKKLCFIWGTALRIGYGNTRFSEDLDFDNRGLTPEEFEAITTTIKKRLEQEGYIVEIRHIYKWAFHCIIKIPEILFDNNLAQMKTEKIMIKVDTVSQWFDYQPKKMLLEKFEVSTTISIAELPQLLSMKTHALLSRHKWRDMYDICFISANNKKPDRKILKKIHITTPQQLKERILEKVHALSLPEMQEDLAYFIFDPNDTRVLRFKEIIQQTEFEQ</sequence>
<dbReference type="Pfam" id="PF08843">
    <property type="entry name" value="AbiEii"/>
    <property type="match status" value="1"/>
</dbReference>
<organism evidence="1">
    <name type="scientific">uncultured bacterium</name>
    <name type="common">gcode 4</name>
    <dbReference type="NCBI Taxonomy" id="1234023"/>
    <lineage>
        <taxon>Bacteria</taxon>
        <taxon>environmental samples</taxon>
    </lineage>
</organism>
<dbReference type="Gene3D" id="3.10.450.620">
    <property type="entry name" value="JHP933, nucleotidyltransferase-like core domain"/>
    <property type="match status" value="1"/>
</dbReference>
<proteinExistence type="predicted"/>
<accession>K1YHE2</accession>
<name>K1YHE2_9BACT</name>
<dbReference type="AlphaFoldDB" id="K1YHE2"/>